<organism evidence="4 5">
    <name type="scientific">Neptunomonas phycophila</name>
    <dbReference type="NCBI Taxonomy" id="1572645"/>
    <lineage>
        <taxon>Bacteria</taxon>
        <taxon>Pseudomonadati</taxon>
        <taxon>Pseudomonadota</taxon>
        <taxon>Gammaproteobacteria</taxon>
        <taxon>Oceanospirillales</taxon>
        <taxon>Oceanospirillaceae</taxon>
        <taxon>Neptunomonas</taxon>
    </lineage>
</organism>
<proteinExistence type="predicted"/>
<feature type="region of interest" description="Disordered" evidence="1">
    <location>
        <begin position="1304"/>
        <end position="1325"/>
    </location>
</feature>
<evidence type="ECO:0000259" key="3">
    <source>
        <dbReference type="Pfam" id="PF13116"/>
    </source>
</evidence>
<dbReference type="RefSeq" id="WP_303548727.1">
    <property type="nucleotide sequence ID" value="NZ_JAUOPG010000002.1"/>
</dbReference>
<protein>
    <submittedName>
        <fullName evidence="4">YhdP family protein</fullName>
    </submittedName>
</protein>
<keyword evidence="2" id="KW-1133">Transmembrane helix</keyword>
<dbReference type="PANTHER" id="PTHR38690:SF1">
    <property type="entry name" value="PROTEASE"/>
    <property type="match status" value="1"/>
</dbReference>
<dbReference type="InterPro" id="IPR011836">
    <property type="entry name" value="YhdP"/>
</dbReference>
<dbReference type="PANTHER" id="PTHR38690">
    <property type="entry name" value="PROTEASE-RELATED"/>
    <property type="match status" value="1"/>
</dbReference>
<reference evidence="4" key="1">
    <citation type="submission" date="2023-07" db="EMBL/GenBank/DDBJ databases">
        <title>Genome content predicts the carbon catabolic preferences of heterotrophic bacteria.</title>
        <authorList>
            <person name="Gralka M."/>
        </authorList>
    </citation>
    <scope>NUCLEOTIDE SEQUENCE</scope>
    <source>
        <strain evidence="4">I2M16</strain>
    </source>
</reference>
<feature type="transmembrane region" description="Helical" evidence="2">
    <location>
        <begin position="12"/>
        <end position="31"/>
    </location>
</feature>
<name>A0AAW7XHF9_9GAMM</name>
<keyword evidence="2" id="KW-0812">Transmembrane</keyword>
<dbReference type="Proteomes" id="UP001169862">
    <property type="component" value="Unassembled WGS sequence"/>
</dbReference>
<dbReference type="Pfam" id="PF13116">
    <property type="entry name" value="YhdP"/>
    <property type="match status" value="1"/>
</dbReference>
<gene>
    <name evidence="4" type="ORF">Q4490_03990</name>
</gene>
<evidence type="ECO:0000313" key="4">
    <source>
        <dbReference type="EMBL" id="MDO6452719.1"/>
    </source>
</evidence>
<comment type="caution">
    <text evidence="4">The sequence shown here is derived from an EMBL/GenBank/DDBJ whole genome shotgun (WGS) entry which is preliminary data.</text>
</comment>
<evidence type="ECO:0000256" key="2">
    <source>
        <dbReference type="SAM" id="Phobius"/>
    </source>
</evidence>
<keyword evidence="2" id="KW-0472">Membrane</keyword>
<dbReference type="NCBIfam" id="TIGR02099">
    <property type="entry name" value="YhdP family protein"/>
    <property type="match status" value="1"/>
</dbReference>
<evidence type="ECO:0000256" key="1">
    <source>
        <dbReference type="SAM" id="MobiDB-lite"/>
    </source>
</evidence>
<dbReference type="InterPro" id="IPR025263">
    <property type="entry name" value="YhdP_central"/>
</dbReference>
<accession>A0AAW7XHF9</accession>
<feature type="domain" description="YhdP central" evidence="3">
    <location>
        <begin position="11"/>
        <end position="1303"/>
    </location>
</feature>
<evidence type="ECO:0000313" key="5">
    <source>
        <dbReference type="Proteomes" id="UP001169862"/>
    </source>
</evidence>
<feature type="compositionally biased region" description="Basic and acidic residues" evidence="1">
    <location>
        <begin position="1307"/>
        <end position="1325"/>
    </location>
</feature>
<sequence>MNQRLKKGFTGLCLIAFFIALVGLMVLRLGFPHLPRIADDITQFISERTSLHIEIGALQTHWQGAYPVFDISDLRITDNKAPSQLSIVSSRVNASVDLFRSLRYWQPIFKYADVDGLKVRLVEPESGWTQTPANEPDAQTSRFNDVLNKTATLLFTQSHIDISNAEFELMLAGEEVRRFSPVTLAIDNTRKQHQVVGQARLETEQGKNSEAAFVIEADQLSPSRPLDGEFSIYAKVSDVGTPILDLAGELLPIEISQLDASAELWATLSKRELSRLQGRASVDKLSFADEKFDNVIDSSFTFAAEPKGNNRYQIQVSSLTLVSDHTPADTLSLPYVTAMIQLPTPNSETEKGALALKQLAIQSLPLDSIAAWLKDKAYLTDSLNQAIDLLNPKGRLENVLVTWPDGAALSDFEAVADLVGVGLDEYFGSPSVANVNGQLVFNKNTGHVDLDTDQFDLSFPSLFESGWHYSHAKGRVKWNIERPPGYDLPVVVVNSGLLTLSKAAEQGEEATKDLEASGRFRLMLPIERKHQSEFSLMIGLQNGEASQAASYVPAKEVGESLHAWIKQAVKSGTVKQGLLLLRTDTRNLEGRTPPTVQLYLDIEQGKVAFLEGWPAVSDTDMTLWLDQEGLRIRSEDANIMRSAGNVEITSSPDVSRLSIKTHLSGAASDIQQILNTPDIRQVVGDGLESWRISGSQTTDVSVDIALEGQQPPKVQVVSYLKGGSFKDKAQTLAFTKINGTLRFSSAAGLSAKGLKSEFLGSPVVGNIETVAATSESPAITKVSLNGTLSAAALHKWTGLSFLNSVKGAAAVAGRMDICDGSPLCNKLVVNTDLKGVELLLPAPYGKSSSDTKSLQLVGQLGINDPVWRFNLNNQLRGVTKMMGDLAGTRIFLGDTRPQEPSTPGVWVEGRQGTIDLDELSALLKRNEWVSGASAEPAQTQSQTSNVPVTVSLMVDQVLYENMRLPRVNVVYHSPVNGRATIGVISPVVTGDIKIPEDDQQPYQISLKHLRLNTQGKGAIFLNQPESSSSEAPLIDVSQWPKMDVVIDELRLNSHELGRWQAALVPGLQGQFTVSSITADIGSYHLTGEAGWSVQNKAPQSYLDLSFAGGDLGKVIAQWGYSGVIESTKGNLSAKLSWPGYLWGFSPDDLSGNFVMSLTNGRIVESGNSANILRLFGILNFNTIVRRLKLNFTDLVEKGVAYDTLDASFLINDGIAYTDKPLSLEGPSADLKLNGELNLAQQTINAKMDVVLPLTSNVPIAAVLLGAPQIAGAVFIIDKLIGDKLEKVSTLTYQLNGPWAEPEVDTVLSEKEKQRNDPFRMDRNDK</sequence>
<dbReference type="EMBL" id="JAUOPG010000002">
    <property type="protein sequence ID" value="MDO6452719.1"/>
    <property type="molecule type" value="Genomic_DNA"/>
</dbReference>